<dbReference type="RefSeq" id="WP_045092988.1">
    <property type="nucleotide sequence ID" value="NZ_KQ235875.1"/>
</dbReference>
<evidence type="ECO:0000256" key="4">
    <source>
        <dbReference type="ARBA" id="ARBA00022833"/>
    </source>
</evidence>
<evidence type="ECO:0008006" key="7">
    <source>
        <dbReference type="Google" id="ProtNLM"/>
    </source>
</evidence>
<evidence type="ECO:0000313" key="6">
    <source>
        <dbReference type="Proteomes" id="UP000037392"/>
    </source>
</evidence>
<dbReference type="EMBL" id="ADLK01000056">
    <property type="protein sequence ID" value="KMW11034.1"/>
    <property type="molecule type" value="Genomic_DNA"/>
</dbReference>
<dbReference type="PANTHER" id="PTHR37418:SF2">
    <property type="entry name" value="3-KETO-5-AMINOHEXANOATE CLEAVAGE ENZYME"/>
    <property type="match status" value="1"/>
</dbReference>
<dbReference type="PATRIC" id="fig|742734.4.peg.344"/>
<evidence type="ECO:0000256" key="1">
    <source>
        <dbReference type="ARBA" id="ARBA00001947"/>
    </source>
</evidence>
<dbReference type="GO" id="GO:0043720">
    <property type="term" value="F:3-keto-5-aminohexanoate cleavage activity"/>
    <property type="evidence" value="ECO:0007669"/>
    <property type="project" value="InterPro"/>
</dbReference>
<comment type="cofactor">
    <cofactor evidence="1">
        <name>Zn(2+)</name>
        <dbReference type="ChEBI" id="CHEBI:29105"/>
    </cofactor>
</comment>
<dbReference type="InterPro" id="IPR008567">
    <property type="entry name" value="BKACE"/>
</dbReference>
<dbReference type="Gene3D" id="3.20.20.70">
    <property type="entry name" value="Aldolase class I"/>
    <property type="match status" value="1"/>
</dbReference>
<dbReference type="GO" id="GO:0046872">
    <property type="term" value="F:metal ion binding"/>
    <property type="evidence" value="ECO:0007669"/>
    <property type="project" value="UniProtKB-KW"/>
</dbReference>
<comment type="caution">
    <text evidence="5">The sequence shown here is derived from an EMBL/GenBank/DDBJ whole genome shotgun (WGS) entry which is preliminary data.</text>
</comment>
<gene>
    <name evidence="5" type="ORF">HMPREF9470_00321</name>
</gene>
<evidence type="ECO:0000313" key="5">
    <source>
        <dbReference type="EMBL" id="KMW11034.1"/>
    </source>
</evidence>
<sequence>MKDMEQKVLVNVAPVAATDKVIIPEKIAEDVYECYKAGAAMVHLHVRDREGNLTKDMTLLEETLAMIRRDSDIVIEVSTGGVSDLTIEERCAPLYSGLVEACSLNVGSTNLGKAVYCNPMDDVEYCVREMLKQKKTPEVETFEIGHTWAMTQLMKKYEFADPVLFSVVLGHEGEAPATPQALAAMIQMIPAGTIWGITQANRRDFSLLAGAVGMGAKTVRIGFEDSNYLNAVTQADTNAPLVAKTVRMLRAMDKEPMTPGEAREFFGIGR</sequence>
<dbReference type="Proteomes" id="UP000037392">
    <property type="component" value="Unassembled WGS sequence"/>
</dbReference>
<proteinExistence type="predicted"/>
<dbReference type="InterPro" id="IPR013785">
    <property type="entry name" value="Aldolase_TIM"/>
</dbReference>
<reference evidence="5 6" key="1">
    <citation type="submission" date="2011-04" db="EMBL/GenBank/DDBJ databases">
        <title>The Genome Sequence of Clostridium citroniae WAL-19142.</title>
        <authorList>
            <consortium name="The Broad Institute Genome Sequencing Platform"/>
            <person name="Earl A."/>
            <person name="Ward D."/>
            <person name="Feldgarden M."/>
            <person name="Gevers D."/>
            <person name="Warren Y.A."/>
            <person name="Tyrrell K.L."/>
            <person name="Citron D.M."/>
            <person name="Goldstein E.J."/>
            <person name="Daigneault M."/>
            <person name="Allen-Vercoe E."/>
            <person name="Young S.K."/>
            <person name="Zeng Q."/>
            <person name="Gargeya S."/>
            <person name="Fitzgerald M."/>
            <person name="Haas B."/>
            <person name="Abouelleil A."/>
            <person name="Alvarado L."/>
            <person name="Arachchi H.M."/>
            <person name="Berlin A."/>
            <person name="Brown A."/>
            <person name="Chapman S.B."/>
            <person name="Chen Z."/>
            <person name="Dunbar C."/>
            <person name="Freedman E."/>
            <person name="Gearin G."/>
            <person name="Gellesch M."/>
            <person name="Goldberg J."/>
            <person name="Griggs A."/>
            <person name="Gujja S."/>
            <person name="Heilman E.R."/>
            <person name="Heiman D."/>
            <person name="Howarth C."/>
            <person name="Larson L."/>
            <person name="Lui A."/>
            <person name="MacDonald P.J."/>
            <person name="Mehta T."/>
            <person name="Montmayeur A."/>
            <person name="Murphy C."/>
            <person name="Neiman D."/>
            <person name="Pearson M."/>
            <person name="Priest M."/>
            <person name="Roberts A."/>
            <person name="Saif S."/>
            <person name="Shea T."/>
            <person name="Shenoy N."/>
            <person name="Sisk P."/>
            <person name="Stolte C."/>
            <person name="Sykes S."/>
            <person name="White J."/>
            <person name="Yandava C."/>
            <person name="Wortman J."/>
            <person name="Nusbaum C."/>
            <person name="Birren B."/>
        </authorList>
    </citation>
    <scope>NUCLEOTIDE SEQUENCE [LARGE SCALE GENOMIC DNA]</scope>
    <source>
        <strain evidence="5 6">WAL-19142</strain>
    </source>
</reference>
<dbReference type="AlphaFoldDB" id="A0A0J9BFC5"/>
<organism evidence="5 6">
    <name type="scientific">[Clostridium] citroniae WAL-19142</name>
    <dbReference type="NCBI Taxonomy" id="742734"/>
    <lineage>
        <taxon>Bacteria</taxon>
        <taxon>Bacillati</taxon>
        <taxon>Bacillota</taxon>
        <taxon>Clostridia</taxon>
        <taxon>Lachnospirales</taxon>
        <taxon>Lachnospiraceae</taxon>
        <taxon>Enterocloster</taxon>
    </lineage>
</organism>
<keyword evidence="2" id="KW-0808">Transferase</keyword>
<accession>A0A0J9BFC5</accession>
<dbReference type="OrthoDB" id="63399at2"/>
<name>A0A0J9BFC5_9FIRM</name>
<dbReference type="GeneID" id="93162874"/>
<protein>
    <recommendedName>
        <fullName evidence="7">3-keto-5-aminohexanoate cleavage enzyme</fullName>
    </recommendedName>
</protein>
<keyword evidence="4" id="KW-0862">Zinc</keyword>
<evidence type="ECO:0000256" key="2">
    <source>
        <dbReference type="ARBA" id="ARBA00022679"/>
    </source>
</evidence>
<evidence type="ECO:0000256" key="3">
    <source>
        <dbReference type="ARBA" id="ARBA00022723"/>
    </source>
</evidence>
<dbReference type="Pfam" id="PF05853">
    <property type="entry name" value="BKACE"/>
    <property type="match status" value="1"/>
</dbReference>
<keyword evidence="3" id="KW-0479">Metal-binding</keyword>
<dbReference type="PANTHER" id="PTHR37418">
    <property type="entry name" value="3-KETO-5-AMINOHEXANOATE CLEAVAGE ENZYME-RELATED"/>
    <property type="match status" value="1"/>
</dbReference>